<organism evidence="1 2">
    <name type="scientific">Candida boidinii</name>
    <name type="common">Yeast</name>
    <dbReference type="NCBI Taxonomy" id="5477"/>
    <lineage>
        <taxon>Eukaryota</taxon>
        <taxon>Fungi</taxon>
        <taxon>Dikarya</taxon>
        <taxon>Ascomycota</taxon>
        <taxon>Saccharomycotina</taxon>
        <taxon>Pichiomycetes</taxon>
        <taxon>Pichiales</taxon>
        <taxon>Pichiaceae</taxon>
        <taxon>Ogataea</taxon>
        <taxon>Ogataea/Candida clade</taxon>
    </lineage>
</organism>
<dbReference type="EMBL" id="BSXV01000806">
    <property type="protein sequence ID" value="GME90699.1"/>
    <property type="molecule type" value="Genomic_DNA"/>
</dbReference>
<keyword evidence="2" id="KW-1185">Reference proteome</keyword>
<name>A0ACB5TLQ3_CANBO</name>
<gene>
    <name evidence="1" type="ORF">Cboi01_000196200</name>
</gene>
<evidence type="ECO:0000313" key="2">
    <source>
        <dbReference type="Proteomes" id="UP001165101"/>
    </source>
</evidence>
<sequence>MDSDIGQYVVDYLPYIDDEITELEKEIAESLVQEEFSKLDKKILNSTHKRVNQICAYQDKTLKYNSSLLLQASEDDKFKSEIENGEGIGGIDLTMYSKVFNDDGTLNEELYNITLNCTLMRQRSLEILQKYGKNQYLIFNDNLDNSNKLLEIEIDKKRKQIDEINQERKRICTDFKPMNDYLKDKWKDSLNNLITTSVECARIQLENELSE</sequence>
<accession>A0ACB5TLQ3</accession>
<evidence type="ECO:0000313" key="1">
    <source>
        <dbReference type="EMBL" id="GME90699.1"/>
    </source>
</evidence>
<proteinExistence type="predicted"/>
<comment type="caution">
    <text evidence="1">The sequence shown here is derived from an EMBL/GenBank/DDBJ whole genome shotgun (WGS) entry which is preliminary data.</text>
</comment>
<dbReference type="Proteomes" id="UP001165101">
    <property type="component" value="Unassembled WGS sequence"/>
</dbReference>
<protein>
    <submittedName>
        <fullName evidence="1">Unnamed protein product</fullName>
    </submittedName>
</protein>
<reference evidence="1" key="1">
    <citation type="submission" date="2023-04" db="EMBL/GenBank/DDBJ databases">
        <title>Candida boidinii NBRC 1967.</title>
        <authorList>
            <person name="Ichikawa N."/>
            <person name="Sato H."/>
            <person name="Tonouchi N."/>
        </authorList>
    </citation>
    <scope>NUCLEOTIDE SEQUENCE</scope>
    <source>
        <strain evidence="1">NBRC 1967</strain>
    </source>
</reference>